<gene>
    <name evidence="2" type="ORF">AN188_01550</name>
</gene>
<keyword evidence="1" id="KW-0472">Membrane</keyword>
<name>A0A150J6F0_9EURY</name>
<feature type="transmembrane region" description="Helical" evidence="1">
    <location>
        <begin position="7"/>
        <end position="28"/>
    </location>
</feature>
<evidence type="ECO:0000256" key="1">
    <source>
        <dbReference type="SAM" id="Phobius"/>
    </source>
</evidence>
<sequence>MTSLLDAIFATSIGGLFLITIFTTLFNLQASSQDTTFHVTLNNAAEVQYQEIDNCLGKVGAGVYSGQILVAEPDSFVFKTKYDLINDIMGSVINTISISLGDSTSQGIPIKIMQNGVPLPGSNVPLWLRDLNFSYYDIDENQITTPGDSLSYIRLLKTDLQFAFETSYVGPGERNIITNLTFWKYFINFYL</sequence>
<proteinExistence type="predicted"/>
<evidence type="ECO:0000313" key="2">
    <source>
        <dbReference type="EMBL" id="KYC52832.1"/>
    </source>
</evidence>
<dbReference type="AlphaFoldDB" id="A0A150J6F0"/>
<keyword evidence="1" id="KW-1133">Transmembrane helix</keyword>
<comment type="caution">
    <text evidence="2">The sequence shown here is derived from an EMBL/GenBank/DDBJ whole genome shotgun (WGS) entry which is preliminary data.</text>
</comment>
<dbReference type="EMBL" id="LNJB01000036">
    <property type="protein sequence ID" value="KYC52832.1"/>
    <property type="molecule type" value="Genomic_DNA"/>
</dbReference>
<protein>
    <submittedName>
        <fullName evidence="2">Uncharacterized protein</fullName>
    </submittedName>
</protein>
<accession>A0A150J6F0</accession>
<dbReference type="Proteomes" id="UP000092420">
    <property type="component" value="Unassembled WGS sequence"/>
</dbReference>
<evidence type="ECO:0000313" key="3">
    <source>
        <dbReference type="Proteomes" id="UP000092420"/>
    </source>
</evidence>
<keyword evidence="1" id="KW-0812">Transmembrane</keyword>
<organism evidence="2 3">
    <name type="scientific">Candidatus Methanofastidiosum methylothiophilum</name>
    <dbReference type="NCBI Taxonomy" id="1705564"/>
    <lineage>
        <taxon>Archaea</taxon>
        <taxon>Methanobacteriati</taxon>
        <taxon>Methanobacteriota</taxon>
        <taxon>Stenosarchaea group</taxon>
        <taxon>Candidatus Methanofastidiosia</taxon>
        <taxon>Candidatus Methanofastidiosales</taxon>
        <taxon>Candidatus Methanofastidiosaceae</taxon>
        <taxon>Candidatus Methanofastidiosum</taxon>
    </lineage>
</organism>
<reference evidence="2 3" key="1">
    <citation type="journal article" date="2016" name="ISME J.">
        <title>Chasing the elusive Euryarchaeota class WSA2: genomes reveal a uniquely fastidious methyl-reducing methanogen.</title>
        <authorList>
            <person name="Nobu M.K."/>
            <person name="Narihiro T."/>
            <person name="Kuroda K."/>
            <person name="Mei R."/>
            <person name="Liu W.T."/>
        </authorList>
    </citation>
    <scope>NUCLEOTIDE SEQUENCE [LARGE SCALE GENOMIC DNA]</scope>
    <source>
        <strain evidence="2">ADurb1013_Bin02101</strain>
    </source>
</reference>